<dbReference type="SUPFAM" id="SSF49785">
    <property type="entry name" value="Galactose-binding domain-like"/>
    <property type="match status" value="1"/>
</dbReference>
<dbReference type="InterPro" id="IPR008979">
    <property type="entry name" value="Galactose-bd-like_sf"/>
</dbReference>
<organism evidence="1 2">
    <name type="scientific">Tritrichomonas musculus</name>
    <dbReference type="NCBI Taxonomy" id="1915356"/>
    <lineage>
        <taxon>Eukaryota</taxon>
        <taxon>Metamonada</taxon>
        <taxon>Parabasalia</taxon>
        <taxon>Tritrichomonadida</taxon>
        <taxon>Tritrichomonadidae</taxon>
        <taxon>Tritrichomonas</taxon>
    </lineage>
</organism>
<evidence type="ECO:0000313" key="2">
    <source>
        <dbReference type="Proteomes" id="UP001470230"/>
    </source>
</evidence>
<keyword evidence="2" id="KW-1185">Reference proteome</keyword>
<accession>A0ABR2GT13</accession>
<comment type="caution">
    <text evidence="1">The sequence shown here is derived from an EMBL/GenBank/DDBJ whole genome shotgun (WGS) entry which is preliminary data.</text>
</comment>
<sequence>MEQIVEYETPQNYLKRLLKHDDSDDFRIIIDLTQNNQKENSKGRQQEKKYIFNTTMNKARVVSRKIDEAYQVDPTISEYSVNIPKETIPKMENVSHEAVEEILQTLIKSTIAPVQIKKSQQDSYSIITAILNGHSDRESGLKYEIKNEDEAISLLSTEFHYQSIEYLSGHIIEFLTKTDLRNIEEGIINDIIDAFISGRHEGDKEGGEDGAIQIFEILKSKEEPRIAMRFLLSLDIEEYNDDMIEYIYGHLDDEVIESEASRVIFTLRCHFLKILESCRGKNKSKNKGREIKECAYKGNQLSGIIDYLQRKNGTDLEAKNILKLSGGGFPHSSWPITNLIKYNSNNINSEYYFNYNSDIPGPSDGWIEFDFGNRTVNLTSYTIRIWNGDFNPKSWRIVGSNDHEEWEVVDHRVNSSELISHGVQHRFENTKTDNYYRYIRYIQEEVWNNDSGCNSCIVLTRIEFFGSISSPKSQI</sequence>
<proteinExistence type="predicted"/>
<name>A0ABR2GT13_9EUKA</name>
<dbReference type="Gene3D" id="2.60.120.260">
    <property type="entry name" value="Galactose-binding domain-like"/>
    <property type="match status" value="1"/>
</dbReference>
<evidence type="ECO:0000313" key="1">
    <source>
        <dbReference type="EMBL" id="KAK8837064.1"/>
    </source>
</evidence>
<dbReference type="EMBL" id="JAPFFF010000062">
    <property type="protein sequence ID" value="KAK8837064.1"/>
    <property type="molecule type" value="Genomic_DNA"/>
</dbReference>
<reference evidence="1 2" key="1">
    <citation type="submission" date="2024-04" db="EMBL/GenBank/DDBJ databases">
        <title>Tritrichomonas musculus Genome.</title>
        <authorList>
            <person name="Alves-Ferreira E."/>
            <person name="Grigg M."/>
            <person name="Lorenzi H."/>
            <person name="Galac M."/>
        </authorList>
    </citation>
    <scope>NUCLEOTIDE SEQUENCE [LARGE SCALE GENOMIC DNA]</scope>
    <source>
        <strain evidence="1 2">EAF2021</strain>
    </source>
</reference>
<gene>
    <name evidence="1" type="ORF">M9Y10_037113</name>
</gene>
<dbReference type="Proteomes" id="UP001470230">
    <property type="component" value="Unassembled WGS sequence"/>
</dbReference>
<evidence type="ECO:0008006" key="3">
    <source>
        <dbReference type="Google" id="ProtNLM"/>
    </source>
</evidence>
<protein>
    <recommendedName>
        <fullName evidence="3">F5/8 type C domain-containing protein</fullName>
    </recommendedName>
</protein>